<feature type="domain" description="Fibronectin type-III" evidence="5">
    <location>
        <begin position="1052"/>
        <end position="1146"/>
    </location>
</feature>
<dbReference type="SUPFAM" id="SSF49265">
    <property type="entry name" value="Fibronectin type III"/>
    <property type="match status" value="3"/>
</dbReference>
<dbReference type="Gene3D" id="2.60.40.10">
    <property type="entry name" value="Immunoglobulins"/>
    <property type="match status" value="13"/>
</dbReference>
<dbReference type="SMART" id="SM00409">
    <property type="entry name" value="IG"/>
    <property type="match status" value="8"/>
</dbReference>
<reference evidence="7" key="1">
    <citation type="submission" date="2025-08" db="UniProtKB">
        <authorList>
            <consortium name="RefSeq"/>
        </authorList>
    </citation>
    <scope>IDENTIFICATION</scope>
</reference>
<dbReference type="CDD" id="cd00063">
    <property type="entry name" value="FN3"/>
    <property type="match status" value="5"/>
</dbReference>
<feature type="domain" description="Ig-like" evidence="4">
    <location>
        <begin position="748"/>
        <end position="843"/>
    </location>
</feature>
<dbReference type="InterPro" id="IPR003598">
    <property type="entry name" value="Ig_sub2"/>
</dbReference>
<dbReference type="RefSeq" id="XP_014674365.1">
    <property type="nucleotide sequence ID" value="XM_014818879.1"/>
</dbReference>
<dbReference type="InterPro" id="IPR003599">
    <property type="entry name" value="Ig_sub"/>
</dbReference>
<dbReference type="SMART" id="SM00408">
    <property type="entry name" value="IGc2"/>
    <property type="match status" value="8"/>
</dbReference>
<dbReference type="PANTHER" id="PTHR44170:SF6">
    <property type="entry name" value="CONTACTIN"/>
    <property type="match status" value="1"/>
</dbReference>
<evidence type="ECO:0000256" key="1">
    <source>
        <dbReference type="ARBA" id="ARBA00022737"/>
    </source>
</evidence>
<dbReference type="PROSITE" id="PS50835">
    <property type="entry name" value="IG_LIKE"/>
    <property type="match status" value="8"/>
</dbReference>
<feature type="domain" description="Ig-like" evidence="4">
    <location>
        <begin position="362"/>
        <end position="467"/>
    </location>
</feature>
<proteinExistence type="predicted"/>
<feature type="domain" description="Ig-like" evidence="4">
    <location>
        <begin position="564"/>
        <end position="644"/>
    </location>
</feature>
<feature type="domain" description="Ig-like" evidence="4">
    <location>
        <begin position="472"/>
        <end position="558"/>
    </location>
</feature>
<dbReference type="CDD" id="cd00096">
    <property type="entry name" value="Ig"/>
    <property type="match status" value="1"/>
</dbReference>
<evidence type="ECO:0000256" key="3">
    <source>
        <dbReference type="SAM" id="Phobius"/>
    </source>
</evidence>
<dbReference type="SUPFAM" id="SSF48726">
    <property type="entry name" value="Immunoglobulin"/>
    <property type="match status" value="8"/>
</dbReference>
<feature type="transmembrane region" description="Helical" evidence="3">
    <location>
        <begin position="1494"/>
        <end position="1517"/>
    </location>
</feature>
<feature type="domain" description="Ig-like" evidence="4">
    <location>
        <begin position="147"/>
        <end position="245"/>
    </location>
</feature>
<keyword evidence="3" id="KW-0472">Membrane</keyword>
<keyword evidence="3" id="KW-0812">Transmembrane</keyword>
<protein>
    <submittedName>
        <fullName evidence="7">Neogenin-like</fullName>
    </submittedName>
</protein>
<dbReference type="Pfam" id="PF07679">
    <property type="entry name" value="I-set"/>
    <property type="match status" value="4"/>
</dbReference>
<dbReference type="SMART" id="SM00060">
    <property type="entry name" value="FN3"/>
    <property type="match status" value="5"/>
</dbReference>
<dbReference type="InterPro" id="IPR013098">
    <property type="entry name" value="Ig_I-set"/>
</dbReference>
<dbReference type="InterPro" id="IPR036116">
    <property type="entry name" value="FN3_sf"/>
</dbReference>
<dbReference type="PROSITE" id="PS50853">
    <property type="entry name" value="FN3"/>
    <property type="match status" value="4"/>
</dbReference>
<evidence type="ECO:0000313" key="6">
    <source>
        <dbReference type="Proteomes" id="UP000695022"/>
    </source>
</evidence>
<name>A0ABM1EQ94_PRICU</name>
<evidence type="ECO:0000256" key="2">
    <source>
        <dbReference type="ARBA" id="ARBA00023157"/>
    </source>
</evidence>
<dbReference type="InterPro" id="IPR007110">
    <property type="entry name" value="Ig-like_dom"/>
</dbReference>
<evidence type="ECO:0000313" key="7">
    <source>
        <dbReference type="RefSeq" id="XP_014674365.1"/>
    </source>
</evidence>
<feature type="domain" description="Fibronectin type-III" evidence="5">
    <location>
        <begin position="1151"/>
        <end position="1257"/>
    </location>
</feature>
<feature type="domain" description="Fibronectin type-III" evidence="5">
    <location>
        <begin position="948"/>
        <end position="1047"/>
    </location>
</feature>
<feature type="domain" description="Ig-like" evidence="4">
    <location>
        <begin position="653"/>
        <end position="745"/>
    </location>
</feature>
<keyword evidence="3" id="KW-1133">Transmembrane helix</keyword>
<evidence type="ECO:0000259" key="5">
    <source>
        <dbReference type="PROSITE" id="PS50853"/>
    </source>
</evidence>
<keyword evidence="1" id="KW-0677">Repeat</keyword>
<feature type="domain" description="Ig-like" evidence="4">
    <location>
        <begin position="253"/>
        <end position="340"/>
    </location>
</feature>
<dbReference type="PANTHER" id="PTHR44170">
    <property type="entry name" value="PROTEIN SIDEKICK"/>
    <property type="match status" value="1"/>
</dbReference>
<gene>
    <name evidence="7" type="primary">LOC106814555</name>
</gene>
<dbReference type="InterPro" id="IPR013783">
    <property type="entry name" value="Ig-like_fold"/>
</dbReference>
<dbReference type="GeneID" id="106814555"/>
<organism evidence="6 7">
    <name type="scientific">Priapulus caudatus</name>
    <name type="common">Priapulid worm</name>
    <dbReference type="NCBI Taxonomy" id="37621"/>
    <lineage>
        <taxon>Eukaryota</taxon>
        <taxon>Metazoa</taxon>
        <taxon>Ecdysozoa</taxon>
        <taxon>Scalidophora</taxon>
        <taxon>Priapulida</taxon>
        <taxon>Priapulimorpha</taxon>
        <taxon>Priapulimorphida</taxon>
        <taxon>Priapulidae</taxon>
        <taxon>Priapulus</taxon>
    </lineage>
</organism>
<dbReference type="InterPro" id="IPR003961">
    <property type="entry name" value="FN3_dom"/>
</dbReference>
<keyword evidence="6" id="KW-1185">Reference proteome</keyword>
<dbReference type="InterPro" id="IPR036179">
    <property type="entry name" value="Ig-like_dom_sf"/>
</dbReference>
<evidence type="ECO:0000259" key="4">
    <source>
        <dbReference type="PROSITE" id="PS50835"/>
    </source>
</evidence>
<accession>A0ABM1EQ94</accession>
<dbReference type="Pfam" id="PF13927">
    <property type="entry name" value="Ig_3"/>
    <property type="match status" value="3"/>
</dbReference>
<dbReference type="Pfam" id="PF00041">
    <property type="entry name" value="fn3"/>
    <property type="match status" value="3"/>
</dbReference>
<feature type="domain" description="Fibronectin type-III" evidence="5">
    <location>
        <begin position="849"/>
        <end position="944"/>
    </location>
</feature>
<sequence>MAHVGHRGSQFHVVVSHSDKLQQVRMNCRGCSGCILTILVTVIGTAMSELVFLEEPQSGAVSLGNSHTLDCVSIDRLTNQHATVEWLHNRQLLLPSINHRLFLFPNGSLNIINILESDLGGYTCIASHSNDTISSQTAILQQTFTEPFMISPVSQDVLEGASISLFCVTGKSDPLPEVYWTMNGRHLSSNVQQQQVAVFGDRSSSQRSMVLEFNSVMPSHAGSYRCAAKNPLTRATVFSGSARLNITVGNKEPYVIQHPKNIVIHGPIGSPFAINCVMGGRPKPEISWLKNGKVLEDNTHIWKLNDGYLYFDRVVEEDEGIYTCRGNNSEGMAETSTQLITAKLVLHFQQVPRNKTGLAGNPIVSVNNFKLVLHFQQVPRNKTGLAGNPITFTCRPPYSFPNPAKIVWYKENQVVMNRTGLFAITAYATGDLHISNVQKQHEGRYFCVAINEFAVPQSRSTPPVYLTVKAGPLLIDPPLDVTIVKGETLHLPCRVTGDPELQVHWFHDGKVVMDSRKVSFGSGNQQLYISDVSFLDEGHYYCIANNSLGSITSPTSFVDVLIPPYFVRYLKDQYVEAGSSAKLSCLAYGDPPPDVTWYNETGDINSTSRIQILDDGLHLTEVYSYDEGEYTCHAENIAGLKQMTAMLYIQEVPEVRIEPSFIVANISSSLMIYCNATGVPAPTRNWIYKGLDGKKNEELPSGVLLTINNTFLSISKLELSHAGTYSCIATNIVGRGEFPVLLTVESPPVITALSDSLLMRVGASSKLTCQASGTPAPDIAWFHGTSRVSADNEGRMTLTSTISQGVLSNTATVLSIKLARWGNRGNYTCRARNPAGEATRSVTLDVNEVPVAPVLQSAFPVSSTQVKLTWFRKAQDNYAVYYTLQYKDRSSVAYSNFINVSPGTTEDVVEGLVPATMYMFRIGGGDELGPGPPSNILTAKTFQAGAKAPRSFQVLGVSAQSVTLSWELPEQTSRPINFYRLLYKKANDKVFSGQEIESDGRPRQVFNLTGLAPFTTYIIKVQAALIENHYKLWGNTSDMVDVHTMPAAPSSPPSNITVEVLSSNVLNVKWSEIPHGDHNGPIKGYVVAYKSMANLYELQQELSTDEMELNITELRPWGHYSVVVQGFNDAGRGVTSPPVIVKTYPEPPSGPPQRVSAEVFNSSAINVAWLPVAPPLRNSEIHGYVVEYISRSTGDTGRLYISSDAPPNSGTDQQFSAVIGSLHPWAPYRIQVAAYTNQVPNGFGPFSVPLAIWTHESLPGHISNLVVISPAPETLHLSWDPPLRKNGRLVGYVLYVIGRNGSVVDNQMTIVENLQVGDVASTKGSGRVTNYSTAEGSRTMMNSGISSNRQTRHDPAVQLGLGANRKSRSARTLLPSNYVTGTLPAEIDYKTLKNKTEPVFTNDTSLTIVHMNADLSYSISVMAVNSIGVGSPVNATGITVQRQLTTVTEANVFTVTSMERNETNTMKNHTQPTVVSTEVEANQTLPSGPVTEQWLSIIIGASVSGTMVIVFVLGLCLRSYCYHDSRKQTHLKAKRHPKDTVWPNIVRISNNKHIQDRMSHAPVYGAGPRQDDAHLRKFLEMQGKAVDVPMRNVATQTAPKPKYQQSIMPPSDPVYDYTDASPVELRRAVGRAKLKHVQPPDHIRTAMTPEKRISPADVADIPSSYIDSSSSESSPSPVSWFNVDASNTMSAANVMHRNRMQKESADAIAKRRIRATTPVDFALPVRDKQDLLQNDAVVVLDERTAL</sequence>
<keyword evidence="2" id="KW-1015">Disulfide bond</keyword>
<feature type="domain" description="Ig-like" evidence="4">
    <location>
        <begin position="48"/>
        <end position="140"/>
    </location>
</feature>
<dbReference type="Proteomes" id="UP000695022">
    <property type="component" value="Unplaced"/>
</dbReference>